<accession>A0A1Q9LN77</accession>
<dbReference type="InterPro" id="IPR026273">
    <property type="entry name" value="Low_specificity_L-TA_bact"/>
</dbReference>
<dbReference type="GO" id="GO:0006567">
    <property type="term" value="P:L-threonine catabolic process"/>
    <property type="evidence" value="ECO:0007669"/>
    <property type="project" value="UniProtKB-UniRule"/>
</dbReference>
<evidence type="ECO:0000256" key="1">
    <source>
        <dbReference type="ARBA" id="ARBA00001933"/>
    </source>
</evidence>
<keyword evidence="4" id="KW-0456">Lyase</keyword>
<keyword evidence="3 4" id="KW-0663">Pyridoxal phosphate</keyword>
<dbReference type="AlphaFoldDB" id="A0A1Q9LN77"/>
<comment type="similarity">
    <text evidence="2 4">Belongs to the threonine aldolase family.</text>
</comment>
<gene>
    <name evidence="6" type="ORF">BJP25_14330</name>
</gene>
<dbReference type="RefSeq" id="WP_075974375.1">
    <property type="nucleotide sequence ID" value="NZ_MKQR01000009.1"/>
</dbReference>
<dbReference type="Gene3D" id="3.90.1150.10">
    <property type="entry name" value="Aspartate Aminotransferase, domain 1"/>
    <property type="match status" value="1"/>
</dbReference>
<dbReference type="Pfam" id="PF01212">
    <property type="entry name" value="Beta_elim_lyase"/>
    <property type="match status" value="1"/>
</dbReference>
<dbReference type="SUPFAM" id="SSF53383">
    <property type="entry name" value="PLP-dependent transferases"/>
    <property type="match status" value="1"/>
</dbReference>
<comment type="catalytic activity">
    <reaction evidence="4">
        <text>L-threonine = acetaldehyde + glycine</text>
        <dbReference type="Rhea" id="RHEA:19625"/>
        <dbReference type="ChEBI" id="CHEBI:15343"/>
        <dbReference type="ChEBI" id="CHEBI:57305"/>
        <dbReference type="ChEBI" id="CHEBI:57926"/>
        <dbReference type="EC" id="4.1.2.48"/>
    </reaction>
</comment>
<evidence type="ECO:0000256" key="3">
    <source>
        <dbReference type="ARBA" id="ARBA00022898"/>
    </source>
</evidence>
<dbReference type="InterPro" id="IPR015422">
    <property type="entry name" value="PyrdxlP-dep_Trfase_small"/>
</dbReference>
<feature type="domain" description="Aromatic amino acid beta-eliminating lyase/threonine aldolase" evidence="5">
    <location>
        <begin position="9"/>
        <end position="295"/>
    </location>
</feature>
<reference evidence="6 7" key="1">
    <citation type="submission" date="2016-10" db="EMBL/GenBank/DDBJ databases">
        <title>The Draft Genome Sequence of Actinokineospora bangkokensis 44EHWT reveals the biosynthetic pathway of antifungal compounds Thailandins with unusual extender unit butylmalonyl-CoA.</title>
        <authorList>
            <person name="Greule A."/>
            <person name="Intra B."/>
            <person name="Flemming S."/>
            <person name="Rommel M.G."/>
            <person name="Panbangred W."/>
            <person name="Bechthold A."/>
        </authorList>
    </citation>
    <scope>NUCLEOTIDE SEQUENCE [LARGE SCALE GENOMIC DNA]</scope>
    <source>
        <strain evidence="6 7">44EHW</strain>
    </source>
</reference>
<evidence type="ECO:0000259" key="5">
    <source>
        <dbReference type="Pfam" id="PF01212"/>
    </source>
</evidence>
<dbReference type="PIRSF" id="PIRSF038940">
    <property type="entry name" value="Low_specificity_LTA"/>
    <property type="match status" value="1"/>
</dbReference>
<evidence type="ECO:0000313" key="7">
    <source>
        <dbReference type="Proteomes" id="UP000186040"/>
    </source>
</evidence>
<comment type="catalytic activity">
    <reaction evidence="4">
        <text>L-allo-threonine = acetaldehyde + glycine</text>
        <dbReference type="Rhea" id="RHEA:26209"/>
        <dbReference type="ChEBI" id="CHEBI:15343"/>
        <dbReference type="ChEBI" id="CHEBI:57305"/>
        <dbReference type="ChEBI" id="CHEBI:58585"/>
        <dbReference type="EC" id="4.1.2.48"/>
    </reaction>
</comment>
<dbReference type="Gene3D" id="3.40.640.10">
    <property type="entry name" value="Type I PLP-dependent aspartate aminotransferase-like (Major domain)"/>
    <property type="match status" value="1"/>
</dbReference>
<name>A0A1Q9LN77_9PSEU</name>
<dbReference type="InterPro" id="IPR001597">
    <property type="entry name" value="ArAA_b-elim_lyase/Thr_aldolase"/>
</dbReference>
<protein>
    <recommendedName>
        <fullName evidence="4">L-threonine aldolase</fullName>
        <ecNumber evidence="4">4.1.2.48</ecNumber>
    </recommendedName>
</protein>
<dbReference type="PANTHER" id="PTHR48097:SF5">
    <property type="entry name" value="LOW SPECIFICITY L-THREONINE ALDOLASE"/>
    <property type="match status" value="1"/>
</dbReference>
<dbReference type="InterPro" id="IPR015421">
    <property type="entry name" value="PyrdxlP-dep_Trfase_major"/>
</dbReference>
<sequence length="345" mass="35836">MSTTRNRLFLSDNTAGAPPEVVAAVAAAAGEQSAPYGSDRFTDSLRGRLAAVFEREVAVFPVSTGTIANSLGLAALVPPWGSVLCHPESHINLDECGAPEAFTGGAKLVGVPGADCRVDPGALREAVRRGAGDAHSVQPSALSLSQATEVGTAYSAAQVRELAGIAKEAGLAVHVDGARFANAVAHLGASPAELTWKAGVDVLSFGATKNGTMTADAIVCFDGAAAEQLAFRVKRAGQLASKMRFHSAQLDAYLADDLWLRLARRSNGTAARLAGGFKAAGIELLAEPQANILFATLPDRVRDGLLAAGFAFHHDRWAPGVARFVTSFAHTDDDIDELIATVERA</sequence>
<comment type="caution">
    <text evidence="6">The sequence shown here is derived from an EMBL/GenBank/DDBJ whole genome shotgun (WGS) entry which is preliminary data.</text>
</comment>
<comment type="function">
    <text evidence="4">Catalyzes the cleavage of L-allo-threonine and L-threonine to glycine and acetaldehyde.</text>
</comment>
<organism evidence="6 7">
    <name type="scientific">Actinokineospora bangkokensis</name>
    <dbReference type="NCBI Taxonomy" id="1193682"/>
    <lineage>
        <taxon>Bacteria</taxon>
        <taxon>Bacillati</taxon>
        <taxon>Actinomycetota</taxon>
        <taxon>Actinomycetes</taxon>
        <taxon>Pseudonocardiales</taxon>
        <taxon>Pseudonocardiaceae</taxon>
        <taxon>Actinokineospora</taxon>
    </lineage>
</organism>
<dbReference type="InterPro" id="IPR015424">
    <property type="entry name" value="PyrdxlP-dep_Trfase"/>
</dbReference>
<evidence type="ECO:0000256" key="2">
    <source>
        <dbReference type="ARBA" id="ARBA00006966"/>
    </source>
</evidence>
<comment type="cofactor">
    <cofactor evidence="1 4">
        <name>pyridoxal 5'-phosphate</name>
        <dbReference type="ChEBI" id="CHEBI:597326"/>
    </cofactor>
</comment>
<dbReference type="EMBL" id="MKQR01000009">
    <property type="protein sequence ID" value="OLR93480.1"/>
    <property type="molecule type" value="Genomic_DNA"/>
</dbReference>
<keyword evidence="7" id="KW-1185">Reference proteome</keyword>
<dbReference type="GO" id="GO:0008732">
    <property type="term" value="F:L-allo-threonine aldolase activity"/>
    <property type="evidence" value="ECO:0007669"/>
    <property type="project" value="RHEA"/>
</dbReference>
<dbReference type="Proteomes" id="UP000186040">
    <property type="component" value="Unassembled WGS sequence"/>
</dbReference>
<proteinExistence type="inferred from homology"/>
<evidence type="ECO:0000256" key="4">
    <source>
        <dbReference type="PIRNR" id="PIRNR038940"/>
    </source>
</evidence>
<dbReference type="STRING" id="1193682.BJP25_14330"/>
<dbReference type="EC" id="4.1.2.48" evidence="4"/>
<dbReference type="OrthoDB" id="9774495at2"/>
<dbReference type="PANTHER" id="PTHR48097">
    <property type="entry name" value="L-THREONINE ALDOLASE-RELATED"/>
    <property type="match status" value="1"/>
</dbReference>
<evidence type="ECO:0000313" key="6">
    <source>
        <dbReference type="EMBL" id="OLR93480.1"/>
    </source>
</evidence>